<dbReference type="GO" id="GO:0046872">
    <property type="term" value="F:metal ion binding"/>
    <property type="evidence" value="ECO:0007669"/>
    <property type="project" value="UniProtKB-KW"/>
</dbReference>
<dbReference type="InterPro" id="IPR024790">
    <property type="entry name" value="APC4_long_dom"/>
</dbReference>
<dbReference type="InterPro" id="IPR036322">
    <property type="entry name" value="WD40_repeat_dom_sf"/>
</dbReference>
<dbReference type="InterPro" id="IPR019791">
    <property type="entry name" value="Haem_peroxidase_animal"/>
</dbReference>
<dbReference type="GO" id="GO:0005737">
    <property type="term" value="C:cytoplasm"/>
    <property type="evidence" value="ECO:0007669"/>
    <property type="project" value="TreeGrafter"/>
</dbReference>
<dbReference type="Gene3D" id="1.10.640.10">
    <property type="entry name" value="Haem peroxidase domain superfamily, animal type"/>
    <property type="match status" value="2"/>
</dbReference>
<dbReference type="Pfam" id="PF12896">
    <property type="entry name" value="ANAPC4"/>
    <property type="match status" value="1"/>
</dbReference>
<dbReference type="InterPro" id="IPR037120">
    <property type="entry name" value="Haem_peroxidase_sf_animal"/>
</dbReference>
<dbReference type="GO" id="GO:0006631">
    <property type="term" value="P:fatty acid metabolic process"/>
    <property type="evidence" value="ECO:0007669"/>
    <property type="project" value="UniProtKB-ARBA"/>
</dbReference>
<accession>A0AAD9DJJ1</accession>
<dbReference type="InterPro" id="IPR050783">
    <property type="entry name" value="Oxylipin_biosynth_metab"/>
</dbReference>
<gene>
    <name evidence="8" type="ORF">QTG54_000408</name>
</gene>
<evidence type="ECO:0000256" key="5">
    <source>
        <dbReference type="ARBA" id="ARBA00023004"/>
    </source>
</evidence>
<comment type="caution">
    <text evidence="8">The sequence shown here is derived from an EMBL/GenBank/DDBJ whole genome shotgun (WGS) entry which is preliminary data.</text>
</comment>
<evidence type="ECO:0000256" key="3">
    <source>
        <dbReference type="ARBA" id="ARBA00022964"/>
    </source>
</evidence>
<dbReference type="GO" id="GO:0004666">
    <property type="term" value="F:prostaglandin-endoperoxide synthase activity"/>
    <property type="evidence" value="ECO:0007669"/>
    <property type="project" value="TreeGrafter"/>
</dbReference>
<dbReference type="GO" id="GO:0102672">
    <property type="term" value="F:fatty acid alpha-dioxygenase activity"/>
    <property type="evidence" value="ECO:0007669"/>
    <property type="project" value="UniProtKB-EC"/>
</dbReference>
<evidence type="ECO:0000259" key="7">
    <source>
        <dbReference type="Pfam" id="PF12896"/>
    </source>
</evidence>
<keyword evidence="2" id="KW-0611">Plant defense</keyword>
<dbReference type="PANTHER" id="PTHR11903:SF11">
    <property type="entry name" value="ALPHA-DIOXYGENASE 1"/>
    <property type="match status" value="1"/>
</dbReference>
<feature type="region of interest" description="Disordered" evidence="6">
    <location>
        <begin position="1661"/>
        <end position="1681"/>
    </location>
</feature>
<evidence type="ECO:0000256" key="6">
    <source>
        <dbReference type="SAM" id="MobiDB-lite"/>
    </source>
</evidence>
<evidence type="ECO:0000256" key="2">
    <source>
        <dbReference type="ARBA" id="ARBA00022821"/>
    </source>
</evidence>
<organism evidence="8 9">
    <name type="scientific">Skeletonema marinoi</name>
    <dbReference type="NCBI Taxonomy" id="267567"/>
    <lineage>
        <taxon>Eukaryota</taxon>
        <taxon>Sar</taxon>
        <taxon>Stramenopiles</taxon>
        <taxon>Ochrophyta</taxon>
        <taxon>Bacillariophyta</taxon>
        <taxon>Coscinodiscophyceae</taxon>
        <taxon>Thalassiosirophycidae</taxon>
        <taxon>Thalassiosirales</taxon>
        <taxon>Skeletonemataceae</taxon>
        <taxon>Skeletonema</taxon>
        <taxon>Skeletonema marinoi-dohrnii complex</taxon>
    </lineage>
</organism>
<protein>
    <submittedName>
        <fullName evidence="8">Alpha-dioxygenase 1</fullName>
        <ecNumber evidence="8">1.13.11.92</ecNumber>
    </submittedName>
</protein>
<keyword evidence="9" id="KW-1185">Reference proteome</keyword>
<dbReference type="EC" id="1.13.11.92" evidence="8"/>
<dbReference type="GO" id="GO:0006979">
    <property type="term" value="P:response to oxidative stress"/>
    <property type="evidence" value="ECO:0007669"/>
    <property type="project" value="InterPro"/>
</dbReference>
<feature type="region of interest" description="Disordered" evidence="6">
    <location>
        <begin position="57"/>
        <end position="110"/>
    </location>
</feature>
<dbReference type="Proteomes" id="UP001224775">
    <property type="component" value="Unassembled WGS sequence"/>
</dbReference>
<dbReference type="SUPFAM" id="SSF50978">
    <property type="entry name" value="WD40 repeat-like"/>
    <property type="match status" value="1"/>
</dbReference>
<dbReference type="GO" id="GO:0020037">
    <property type="term" value="F:heme binding"/>
    <property type="evidence" value="ECO:0007669"/>
    <property type="project" value="InterPro"/>
</dbReference>
<dbReference type="GO" id="GO:0004601">
    <property type="term" value="F:peroxidase activity"/>
    <property type="evidence" value="ECO:0007669"/>
    <property type="project" value="InterPro"/>
</dbReference>
<evidence type="ECO:0000256" key="4">
    <source>
        <dbReference type="ARBA" id="ARBA00023002"/>
    </source>
</evidence>
<dbReference type="PROSITE" id="PS50292">
    <property type="entry name" value="PEROXIDASE_3"/>
    <property type="match status" value="1"/>
</dbReference>
<reference evidence="8" key="1">
    <citation type="submission" date="2023-06" db="EMBL/GenBank/DDBJ databases">
        <title>Survivors Of The Sea: Transcriptome response of Skeletonema marinoi to long-term dormancy.</title>
        <authorList>
            <person name="Pinder M.I.M."/>
            <person name="Kourtchenko O."/>
            <person name="Robertson E.K."/>
            <person name="Larsson T."/>
            <person name="Maumus F."/>
            <person name="Osuna-Cruz C.M."/>
            <person name="Vancaester E."/>
            <person name="Stenow R."/>
            <person name="Vandepoele K."/>
            <person name="Ploug H."/>
            <person name="Bruchert V."/>
            <person name="Godhe A."/>
            <person name="Topel M."/>
        </authorList>
    </citation>
    <scope>NUCLEOTIDE SEQUENCE</scope>
    <source>
        <strain evidence="8">R05AC</strain>
    </source>
</reference>
<keyword evidence="5" id="KW-0408">Iron</keyword>
<feature type="region of interest" description="Disordered" evidence="6">
    <location>
        <begin position="988"/>
        <end position="1036"/>
    </location>
</feature>
<dbReference type="InterPro" id="IPR010255">
    <property type="entry name" value="Haem_peroxidase_sf"/>
</dbReference>
<proteinExistence type="predicted"/>
<dbReference type="PANTHER" id="PTHR11903">
    <property type="entry name" value="PROSTAGLANDIN G/H SYNTHASE"/>
    <property type="match status" value="1"/>
</dbReference>
<dbReference type="Pfam" id="PF03098">
    <property type="entry name" value="An_peroxidase"/>
    <property type="match status" value="2"/>
</dbReference>
<feature type="region of interest" description="Disordered" evidence="6">
    <location>
        <begin position="809"/>
        <end position="829"/>
    </location>
</feature>
<dbReference type="SUPFAM" id="SSF48113">
    <property type="entry name" value="Heme-dependent peroxidases"/>
    <property type="match status" value="1"/>
</dbReference>
<name>A0AAD9DJJ1_9STRA</name>
<keyword evidence="1" id="KW-0479">Metal-binding</keyword>
<evidence type="ECO:0000313" key="8">
    <source>
        <dbReference type="EMBL" id="KAK1748469.1"/>
    </source>
</evidence>
<feature type="domain" description="Anaphase-promoting complex subunit 4 long" evidence="7">
    <location>
        <begin position="1175"/>
        <end position="1384"/>
    </location>
</feature>
<evidence type="ECO:0000313" key="9">
    <source>
        <dbReference type="Proteomes" id="UP001224775"/>
    </source>
</evidence>
<sequence>MGSVLSYFLVPICEAILVAYSIAPFSTFWTDVFVPTGLIKLVIHRYVLNQNNLYRTPVKPIPKGREKPSGPPSARPDDGFGTDYKNPTTAMEGAPIGRNMPALPRHLRDPHGKPDVQMVAQRLLAREEFKPAASQLNVLAASWIQAMVHDWIGHFDGAETETLDKGGKSLCPFAKSPFSFKNTKTEKIDGVTVSPSLSSIDDLTVNALIGGTPHLFTIKMVFILPETTRTGKARVVVSSLVAKIHTVDWTVELLKTKLLQIGMNANWDGLLKAFGIPIPGVLSQMGEKKGRVSDNKGTPFCLTEEFAAVYRLHSLSPPGLILGDGDAKDKFIGLEDLLGDEGRKQMRETKTRPKEMMKSCLHWPCGALMSSNYPNAFRDVAPTDDYGKDLKNQNIDLAALDLFRDRERGILKFNEFRRQLNLKPYRTWLELTDNEEDARKLELIYGPGQEGIERCDLLVGDMYERKVQPAFALSETSFIIFLFMASRRLSADPFLNELYNEETYSKFGLKLVKENKGLFDLLERHYPDLAADFKDEKGKAKQSCFKPILPGEAWKKAIENKVVPEKITKEWETTKQRNAEFFDELEAETEIFTKNLKANSKTLAVFDPSSIWTIISVLLVVVPYYVLNTYEVPGIGIKPMFPADDIDIAKEFAYSTVRHNDSLNRVNLAPLHKSDDFCVPMLPLGPDTCCVRTQGARVQMNCRCRACISSLGIADKAGIHVVTGLPYSKVVIPLHTGTPRNTMTADEQEEVEMVEESFEAEQSNNNFTPIQSRKLRRTTLIPCLSLCPSMDLIALGTGSSAYKFDLVEGSPSKRKNSNHSDSEGSGPSVDFAESIDIHRIVSWQRLLSLTPDQLTSSKFNDDDDDFDSSDSIVLRENKEWEYAEDGGGPLFQRLVSSEDEMRDDTNNNTNVETLLPAAKGATFICWSPDGRCVAIGLVDGGVLIHDVEPEATDDDAAQASGHHALHIIHPPPSQQRSIMANLLSFNEEGNESDKVEEQSATSEEAEPSRNKKVAFSPRVTRSMASRRGDTHLSSPTSAVIGMSWNRVSPPHSSWSLEKEEWEMKESWAHSSQLIDRGRYFLPSDCFNTFKSSDKARVDGSFSPLAHLNVLCVATSSDLHWYLQGRYRIGSIPHGFDIGGHNTGIDLVCSPDLTSLLVISKQPQLSKGSRVATLYTTPLLGERRFDMQIFSALYRSIFSRLRDIREGIRSSTDSWRLALRPLDTKFQGLFKLLCNYNVAQPNESVVDCAAAIRLELLRCILSGRSSVSGDASNALDQFFTRPQMHDQLFQREIKSVEASVASMEAKLRSKILAPIRALVYETDELYGIARSRDCDASSSTLIDPEEALRLYTFARILFLAFERCLAHVVEARGRLHDLLAWIRGTASQVRARGTATDSIQRQNARNRRVPDGVIRRVSNFLSTPMISAVKDSDDIAFEHRHLADRIGAGPRADKSEAFEPKMIQPNDSSLARHWMIIVRSVKDNFIEVIAIPGNVQPKFYLQAGLALPDNHRVRNIQFYGDSGNSSLSPNLDIDAVTNEGRQSLGLIVERQEVLSDGSEELHEELWLFKYDEISFEKFDLGPTSDKAISIAAADFNQENCVHLQTCRTSNDDDNVLVTKCRHICTHQNFLIREQTKLNLCGSRGTAGVLSFGASTSLDILDLEEDEEDDEDDSASGDESFEE</sequence>
<keyword evidence="4 8" id="KW-0560">Oxidoreductase</keyword>
<keyword evidence="3" id="KW-0223">Dioxygenase</keyword>
<evidence type="ECO:0000256" key="1">
    <source>
        <dbReference type="ARBA" id="ARBA00022723"/>
    </source>
</evidence>
<dbReference type="EMBL" id="JATAAI010000001">
    <property type="protein sequence ID" value="KAK1748469.1"/>
    <property type="molecule type" value="Genomic_DNA"/>
</dbReference>